<dbReference type="RefSeq" id="WP_011400365.1">
    <property type="nucleotide sequence ID" value="NC_007645.1"/>
</dbReference>
<keyword evidence="1 2" id="KW-0238">DNA-binding</keyword>
<dbReference type="SUPFAM" id="SSF46894">
    <property type="entry name" value="C-terminal effector domain of the bipartite response regulators"/>
    <property type="match status" value="1"/>
</dbReference>
<dbReference type="GO" id="GO:0006355">
    <property type="term" value="P:regulation of DNA-templated transcription"/>
    <property type="evidence" value="ECO:0007669"/>
    <property type="project" value="InterPro"/>
</dbReference>
<dbReference type="InterPro" id="IPR011990">
    <property type="entry name" value="TPR-like_helical_dom_sf"/>
</dbReference>
<evidence type="ECO:0000259" key="4">
    <source>
        <dbReference type="PROSITE" id="PS51755"/>
    </source>
</evidence>
<dbReference type="InterPro" id="IPR016032">
    <property type="entry name" value="Sig_transdc_resp-reg_C-effctor"/>
</dbReference>
<dbReference type="STRING" id="349521.HCH_06683"/>
<feature type="compositionally biased region" description="Low complexity" evidence="3">
    <location>
        <begin position="138"/>
        <end position="153"/>
    </location>
</feature>
<dbReference type="InterPro" id="IPR036388">
    <property type="entry name" value="WH-like_DNA-bd_sf"/>
</dbReference>
<dbReference type="OrthoDB" id="5696122at2"/>
<gene>
    <name evidence="5" type="ordered locus">HCH_06683</name>
</gene>
<dbReference type="eggNOG" id="COG2956">
    <property type="taxonomic scope" value="Bacteria"/>
</dbReference>
<dbReference type="CDD" id="cd00383">
    <property type="entry name" value="trans_reg_C"/>
    <property type="match status" value="1"/>
</dbReference>
<feature type="DNA-binding region" description="OmpR/PhoB-type" evidence="2">
    <location>
        <begin position="27"/>
        <end position="125"/>
    </location>
</feature>
<organism evidence="5 6">
    <name type="scientific">Hahella chejuensis (strain KCTC 2396)</name>
    <dbReference type="NCBI Taxonomy" id="349521"/>
    <lineage>
        <taxon>Bacteria</taxon>
        <taxon>Pseudomonadati</taxon>
        <taxon>Pseudomonadota</taxon>
        <taxon>Gammaproteobacteria</taxon>
        <taxon>Oceanospirillales</taxon>
        <taxon>Hahellaceae</taxon>
        <taxon>Hahella</taxon>
    </lineage>
</organism>
<dbReference type="HOGENOM" id="CLU_390698_0_0_6"/>
<dbReference type="Gene3D" id="1.10.10.10">
    <property type="entry name" value="Winged helix-like DNA-binding domain superfamily/Winged helix DNA-binding domain"/>
    <property type="match status" value="1"/>
</dbReference>
<sequence>MDGKGIDSEVASPVLNNRGKADFDDAMEEYNIAGVWLFNPRNQTIARADGLVHQVRAKTCDVLALLIRHHDRVVTTEEFFDQVWEGRFVGENVLKRSIFELRHIFEDKSRDYIATAPKRGYRLKAAVALVRPDPPEPETMTPPASAEAEQAPSDVTVSPAPVATIPTASWYSRLDLKRLAVGGFFLFLLIWGMTQKQALRQAQEDNLQLQNDSAQMNRFMLDMLARYKTTGSRHESALKAMLDEERPRIDQRKLSPAERLRQLRFLAACYLAGGHYADARMVLDQSVRMGEEIHGQDAEEVIRIKFALVETLVAMNERQAAYDTARYTLDLIRTAREADKELLAHGYYWMAMAQLECIYPYCDRPKALASGKQNAEAAMALFSESLGADATETGDALWLLNWFVTDSARKVEISRRALDIYQANLGELDEKTAAAYAELSRTLATWGGDLESGERYMLKALAIRQKLYPENHYQVGQTYRYLGEQYMFMNQPELAAGYFVKASTVIGAVKGAGDPENLEALMWLAKANLYREKWSLAESAIAQAMEIIASHQITPPYYLLQEMKAVEMRVKSETLARESSLDELMADIKLNRMLGLKAKNTFATAVVEHEYQTLLLRKEPGWLDETRYIDTFNLFLDDYLRLNRYFVQPDLQFVASRSMRLCRRKSEALCGSLMEALQRRSLDLPEQVIAQSDSGELVRTSVVEPF</sequence>
<dbReference type="Gene3D" id="1.25.40.10">
    <property type="entry name" value="Tetratricopeptide repeat domain"/>
    <property type="match status" value="1"/>
</dbReference>
<dbReference type="AlphaFoldDB" id="Q2S7R1"/>
<dbReference type="GO" id="GO:0003677">
    <property type="term" value="F:DNA binding"/>
    <property type="evidence" value="ECO:0007669"/>
    <property type="project" value="UniProtKB-UniRule"/>
</dbReference>
<dbReference type="Proteomes" id="UP000000238">
    <property type="component" value="Chromosome"/>
</dbReference>
<reference evidence="5 6" key="1">
    <citation type="journal article" date="2005" name="Nucleic Acids Res.">
        <title>Genomic blueprint of Hahella chejuensis, a marine microbe producing an algicidal agent.</title>
        <authorList>
            <person name="Jeong H."/>
            <person name="Yim J.H."/>
            <person name="Lee C."/>
            <person name="Choi S.-H."/>
            <person name="Park Y.K."/>
            <person name="Yoon S.H."/>
            <person name="Hur C.-G."/>
            <person name="Kang H.-Y."/>
            <person name="Kim D."/>
            <person name="Lee H.H."/>
            <person name="Park K.H."/>
            <person name="Park S.-H."/>
            <person name="Park H.-S."/>
            <person name="Lee H.K."/>
            <person name="Oh T.K."/>
            <person name="Kim J.F."/>
        </authorList>
    </citation>
    <scope>NUCLEOTIDE SEQUENCE [LARGE SCALE GENOMIC DNA]</scope>
    <source>
        <strain evidence="5 6">KCTC 2396</strain>
    </source>
</reference>
<evidence type="ECO:0000313" key="6">
    <source>
        <dbReference type="Proteomes" id="UP000000238"/>
    </source>
</evidence>
<dbReference type="EMBL" id="CP000155">
    <property type="protein sequence ID" value="ABC33313.1"/>
    <property type="molecule type" value="Genomic_DNA"/>
</dbReference>
<evidence type="ECO:0000256" key="2">
    <source>
        <dbReference type="PROSITE-ProRule" id="PRU01091"/>
    </source>
</evidence>
<dbReference type="GO" id="GO:0000160">
    <property type="term" value="P:phosphorelay signal transduction system"/>
    <property type="evidence" value="ECO:0007669"/>
    <property type="project" value="InterPro"/>
</dbReference>
<evidence type="ECO:0000256" key="3">
    <source>
        <dbReference type="SAM" id="MobiDB-lite"/>
    </source>
</evidence>
<dbReference type="SUPFAM" id="SSF48452">
    <property type="entry name" value="TPR-like"/>
    <property type="match status" value="1"/>
</dbReference>
<dbReference type="KEGG" id="hch:HCH_06683"/>
<proteinExistence type="predicted"/>
<dbReference type="InterPro" id="IPR001867">
    <property type="entry name" value="OmpR/PhoB-type_DNA-bd"/>
</dbReference>
<evidence type="ECO:0000313" key="5">
    <source>
        <dbReference type="EMBL" id="ABC33313.1"/>
    </source>
</evidence>
<protein>
    <submittedName>
        <fullName evidence="5">DNA-binding winged-HTH domains</fullName>
    </submittedName>
</protein>
<name>Q2S7R1_HAHCH</name>
<dbReference type="eggNOG" id="COG3710">
    <property type="taxonomic scope" value="Bacteria"/>
</dbReference>
<feature type="region of interest" description="Disordered" evidence="3">
    <location>
        <begin position="132"/>
        <end position="158"/>
    </location>
</feature>
<dbReference type="Pfam" id="PF00486">
    <property type="entry name" value="Trans_reg_C"/>
    <property type="match status" value="1"/>
</dbReference>
<accession>Q2S7R1</accession>
<keyword evidence="6" id="KW-1185">Reference proteome</keyword>
<dbReference type="SMART" id="SM00862">
    <property type="entry name" value="Trans_reg_C"/>
    <property type="match status" value="1"/>
</dbReference>
<evidence type="ECO:0000256" key="1">
    <source>
        <dbReference type="ARBA" id="ARBA00023125"/>
    </source>
</evidence>
<dbReference type="PROSITE" id="PS51755">
    <property type="entry name" value="OMPR_PHOB"/>
    <property type="match status" value="1"/>
</dbReference>
<feature type="domain" description="OmpR/PhoB-type" evidence="4">
    <location>
        <begin position="27"/>
        <end position="125"/>
    </location>
</feature>